<comment type="caution">
    <text evidence="2">The sequence shown here is derived from an EMBL/GenBank/DDBJ whole genome shotgun (WGS) entry which is preliminary data.</text>
</comment>
<organism evidence="2 3">
    <name type="scientific">Actinomyces oris</name>
    <dbReference type="NCBI Taxonomy" id="544580"/>
    <lineage>
        <taxon>Bacteria</taxon>
        <taxon>Bacillati</taxon>
        <taxon>Actinomycetota</taxon>
        <taxon>Actinomycetes</taxon>
        <taxon>Actinomycetales</taxon>
        <taxon>Actinomycetaceae</taxon>
        <taxon>Actinomyces</taxon>
    </lineage>
</organism>
<dbReference type="Proteomes" id="UP000185963">
    <property type="component" value="Unassembled WGS sequence"/>
</dbReference>
<sequence length="286" mass="30235">MFARISMVFGNRRVALSGRSAGWWAARVVLVVVVVALFWFVYTVYITLNPDSGPEGYKIRRIASTATKHLSNSPDVISAEITVASADNGGPSAYLDVRLKDNTSPDAVANLLASTRDATFGKDNSDTHINLTITLTWTLHDASVSILASGSRPPERSIIRRDLAAAGEATTIENTHIDYGQVTTLPTTLAQPGAPDSSKTFTMNGWKVTSTSNTEGQFPTTVSFEQVITAAKQAGPTGTIELSNGTLSVTGLATDENKGLTPEAAAPVVHTVADCRAAGLTTLQLN</sequence>
<evidence type="ECO:0000256" key="1">
    <source>
        <dbReference type="SAM" id="Phobius"/>
    </source>
</evidence>
<name>A0A1Q8WIX2_9ACTO</name>
<reference evidence="2 3" key="1">
    <citation type="submission" date="2016-12" db="EMBL/GenBank/DDBJ databases">
        <title>Genomic comparison of strains in the 'Actinomyces naeslundii' group.</title>
        <authorList>
            <person name="Mughal S.R."/>
            <person name="Do T."/>
            <person name="Gilbert S.C."/>
            <person name="Witherden E.A."/>
            <person name="Didelot X."/>
            <person name="Beighton D."/>
        </authorList>
    </citation>
    <scope>NUCLEOTIDE SEQUENCE [LARGE SCALE GENOMIC DNA]</scope>
    <source>
        <strain evidence="2 3">WE8B-23</strain>
    </source>
</reference>
<evidence type="ECO:0000313" key="3">
    <source>
        <dbReference type="Proteomes" id="UP000185963"/>
    </source>
</evidence>
<proteinExistence type="predicted"/>
<feature type="transmembrane region" description="Helical" evidence="1">
    <location>
        <begin position="21"/>
        <end position="42"/>
    </location>
</feature>
<dbReference type="EMBL" id="MSKS01000055">
    <property type="protein sequence ID" value="OLO66072.1"/>
    <property type="molecule type" value="Genomic_DNA"/>
</dbReference>
<keyword evidence="1" id="KW-0812">Transmembrane</keyword>
<accession>A0A1Q8WIX2</accession>
<gene>
    <name evidence="2" type="ORF">BKH20_12735</name>
</gene>
<keyword evidence="1" id="KW-1133">Transmembrane helix</keyword>
<feature type="non-terminal residue" evidence="2">
    <location>
        <position position="286"/>
    </location>
</feature>
<evidence type="ECO:0000313" key="2">
    <source>
        <dbReference type="EMBL" id="OLO66072.1"/>
    </source>
</evidence>
<keyword evidence="1" id="KW-0472">Membrane</keyword>
<dbReference type="AlphaFoldDB" id="A0A1Q8WIX2"/>
<protein>
    <submittedName>
        <fullName evidence="2">Uncharacterized protein</fullName>
    </submittedName>
</protein>